<keyword evidence="1" id="KW-0812">Transmembrane</keyword>
<name>A0A1I0SBV5_9BACT</name>
<organism evidence="2 3">
    <name type="scientific">Chitinophaga arvensicola</name>
    <dbReference type="NCBI Taxonomy" id="29529"/>
    <lineage>
        <taxon>Bacteria</taxon>
        <taxon>Pseudomonadati</taxon>
        <taxon>Bacteroidota</taxon>
        <taxon>Chitinophagia</taxon>
        <taxon>Chitinophagales</taxon>
        <taxon>Chitinophagaceae</taxon>
        <taxon>Chitinophaga</taxon>
    </lineage>
</organism>
<protein>
    <submittedName>
        <fullName evidence="2">Uncharacterized membrane protein</fullName>
    </submittedName>
</protein>
<proteinExistence type="predicted"/>
<sequence length="190" mass="21571">MKLFPATIRKTILRGCMLILPIIVVCFFIGKMWMAIHLVVRRIMAYFDIERLFGFTLLALLTTVVLLLLCYLAGLLTRLEKVGVVHRWLDKNVLRFMPGFIFIQMLAQESAGEETGRHGVLIWLEEAWQPGILIEKNAAGWHVVYIPNAPNASSGRIYIVKEERLKLLPGSLHHMKESIEGFGTGLSQLV</sequence>
<keyword evidence="3" id="KW-1185">Reference proteome</keyword>
<dbReference type="OrthoDB" id="677047at2"/>
<accession>A0A1I0SBV5</accession>
<feature type="transmembrane region" description="Helical" evidence="1">
    <location>
        <begin position="12"/>
        <end position="40"/>
    </location>
</feature>
<reference evidence="3" key="1">
    <citation type="submission" date="2016-10" db="EMBL/GenBank/DDBJ databases">
        <authorList>
            <person name="Varghese N."/>
            <person name="Submissions S."/>
        </authorList>
    </citation>
    <scope>NUCLEOTIDE SEQUENCE [LARGE SCALE GENOMIC DNA]</scope>
    <source>
        <strain evidence="3">DSM 3695</strain>
    </source>
</reference>
<dbReference type="RefSeq" id="WP_089901930.1">
    <property type="nucleotide sequence ID" value="NZ_FOJG01000002.1"/>
</dbReference>
<gene>
    <name evidence="2" type="ORF">SAMN04488122_5981</name>
</gene>
<dbReference type="Proteomes" id="UP000199310">
    <property type="component" value="Unassembled WGS sequence"/>
</dbReference>
<dbReference type="AlphaFoldDB" id="A0A1I0SBV5"/>
<keyword evidence="1" id="KW-1133">Transmembrane helix</keyword>
<feature type="transmembrane region" description="Helical" evidence="1">
    <location>
        <begin position="52"/>
        <end position="77"/>
    </location>
</feature>
<keyword evidence="1" id="KW-0472">Membrane</keyword>
<dbReference type="EMBL" id="FOJG01000002">
    <property type="protein sequence ID" value="SEW54266.1"/>
    <property type="molecule type" value="Genomic_DNA"/>
</dbReference>
<evidence type="ECO:0000256" key="1">
    <source>
        <dbReference type="SAM" id="Phobius"/>
    </source>
</evidence>
<evidence type="ECO:0000313" key="2">
    <source>
        <dbReference type="EMBL" id="SEW54266.1"/>
    </source>
</evidence>
<evidence type="ECO:0000313" key="3">
    <source>
        <dbReference type="Proteomes" id="UP000199310"/>
    </source>
</evidence>
<dbReference type="STRING" id="29529.SAMN04488122_5981"/>